<gene>
    <name evidence="2" type="ORF">N0K08_17460</name>
</gene>
<keyword evidence="3" id="KW-1185">Reference proteome</keyword>
<feature type="region of interest" description="Disordered" evidence="1">
    <location>
        <begin position="128"/>
        <end position="168"/>
    </location>
</feature>
<dbReference type="RefSeq" id="WP_261501681.1">
    <property type="nucleotide sequence ID" value="NZ_JAODYH010000008.1"/>
</dbReference>
<dbReference type="EMBL" id="JAODYH010000008">
    <property type="protein sequence ID" value="MCT9812434.1"/>
    <property type="molecule type" value="Genomic_DNA"/>
</dbReference>
<protein>
    <submittedName>
        <fullName evidence="2">Uncharacterized protein</fullName>
    </submittedName>
</protein>
<feature type="region of interest" description="Disordered" evidence="1">
    <location>
        <begin position="28"/>
        <end position="55"/>
    </location>
</feature>
<evidence type="ECO:0000256" key="1">
    <source>
        <dbReference type="SAM" id="MobiDB-lite"/>
    </source>
</evidence>
<reference evidence="2 3" key="1">
    <citation type="submission" date="2022-09" db="EMBL/GenBank/DDBJ databases">
        <title>Draft genome of isolate Be4.</title>
        <authorList>
            <person name="Sanchez-Castro I."/>
            <person name="Martinez-Rodriguez P."/>
            <person name="Descostes M."/>
            <person name="Merroun M."/>
        </authorList>
    </citation>
    <scope>NUCLEOTIDE SEQUENCE [LARGE SCALE GENOMIC DNA]</scope>
    <source>
        <strain evidence="2 3">Be4</strain>
    </source>
</reference>
<name>A0ABT2PRL6_9BURK</name>
<accession>A0ABT2PRL6</accession>
<organism evidence="2 3">
    <name type="scientific">Acidovorax bellezanensis</name>
    <dbReference type="NCBI Taxonomy" id="2976702"/>
    <lineage>
        <taxon>Bacteria</taxon>
        <taxon>Pseudomonadati</taxon>
        <taxon>Pseudomonadota</taxon>
        <taxon>Betaproteobacteria</taxon>
        <taxon>Burkholderiales</taxon>
        <taxon>Comamonadaceae</taxon>
        <taxon>Acidovorax</taxon>
    </lineage>
</organism>
<proteinExistence type="predicted"/>
<feature type="compositionally biased region" description="Basic residues" evidence="1">
    <location>
        <begin position="140"/>
        <end position="152"/>
    </location>
</feature>
<evidence type="ECO:0000313" key="2">
    <source>
        <dbReference type="EMBL" id="MCT9812434.1"/>
    </source>
</evidence>
<comment type="caution">
    <text evidence="2">The sequence shown here is derived from an EMBL/GenBank/DDBJ whole genome shotgun (WGS) entry which is preliminary data.</text>
</comment>
<sequence length="168" mass="18355">MSLHRKPSLRSMDGYTLPLFPWLAATKCPPARSPAPTPKPKSAAAKAKSSKRDPILTIRRVKGRVGQGVPPEAVSAPVSVFSLATSMFKLRSKTTATPEPKASKYASRVQPTKGVLRVEGAAYPARWTAEDYKREEQRRARQRPPRPVAKARTKSEKLRELLGAGEGG</sequence>
<evidence type="ECO:0000313" key="3">
    <source>
        <dbReference type="Proteomes" id="UP001525968"/>
    </source>
</evidence>
<feature type="compositionally biased region" description="Basic and acidic residues" evidence="1">
    <location>
        <begin position="128"/>
        <end position="139"/>
    </location>
</feature>
<dbReference type="Proteomes" id="UP001525968">
    <property type="component" value="Unassembled WGS sequence"/>
</dbReference>